<dbReference type="InterPro" id="IPR000504">
    <property type="entry name" value="RRM_dom"/>
</dbReference>
<feature type="region of interest" description="Disordered" evidence="7">
    <location>
        <begin position="294"/>
        <end position="367"/>
    </location>
</feature>
<dbReference type="STRING" id="1447883.A0A2B7YBT8"/>
<organism evidence="10 11">
    <name type="scientific">Polytolypa hystricis (strain UAMH7299)</name>
    <dbReference type="NCBI Taxonomy" id="1447883"/>
    <lineage>
        <taxon>Eukaryota</taxon>
        <taxon>Fungi</taxon>
        <taxon>Dikarya</taxon>
        <taxon>Ascomycota</taxon>
        <taxon>Pezizomycotina</taxon>
        <taxon>Eurotiomycetes</taxon>
        <taxon>Eurotiomycetidae</taxon>
        <taxon>Onygenales</taxon>
        <taxon>Onygenales incertae sedis</taxon>
        <taxon>Polytolypa</taxon>
    </lineage>
</organism>
<dbReference type="GO" id="GO:0005634">
    <property type="term" value="C:nucleus"/>
    <property type="evidence" value="ECO:0007669"/>
    <property type="project" value="TreeGrafter"/>
</dbReference>
<dbReference type="PANTHER" id="PTHR14398:SF0">
    <property type="entry name" value="ZINC FINGER PROTEIN SWM"/>
    <property type="match status" value="1"/>
</dbReference>
<feature type="region of interest" description="Disordered" evidence="7">
    <location>
        <begin position="443"/>
        <end position="464"/>
    </location>
</feature>
<dbReference type="GO" id="GO:0003723">
    <property type="term" value="F:RNA binding"/>
    <property type="evidence" value="ECO:0007669"/>
    <property type="project" value="UniProtKB-UniRule"/>
</dbReference>
<dbReference type="InterPro" id="IPR012677">
    <property type="entry name" value="Nucleotide-bd_a/b_plait_sf"/>
</dbReference>
<dbReference type="Proteomes" id="UP000224634">
    <property type="component" value="Unassembled WGS sequence"/>
</dbReference>
<comment type="caution">
    <text evidence="10">The sequence shown here is derived from an EMBL/GenBank/DDBJ whole genome shotgun (WGS) entry which is preliminary data.</text>
</comment>
<dbReference type="InterPro" id="IPR045137">
    <property type="entry name" value="RBM26/27"/>
</dbReference>
<dbReference type="SUPFAM" id="SSF54928">
    <property type="entry name" value="RNA-binding domain, RBD"/>
    <property type="match status" value="1"/>
</dbReference>
<dbReference type="PANTHER" id="PTHR14398">
    <property type="entry name" value="RNA RECOGNITION RRM/RNP DOMAIN"/>
    <property type="match status" value="1"/>
</dbReference>
<reference evidence="10 11" key="1">
    <citation type="submission" date="2017-10" db="EMBL/GenBank/DDBJ databases">
        <title>Comparative genomics in systemic dimorphic fungi from Ajellomycetaceae.</title>
        <authorList>
            <person name="Munoz J.F."/>
            <person name="Mcewen J.G."/>
            <person name="Clay O.K."/>
            <person name="Cuomo C.A."/>
        </authorList>
    </citation>
    <scope>NUCLEOTIDE SEQUENCE [LARGE SCALE GENOMIC DNA]</scope>
    <source>
        <strain evidence="10 11">UAMH7299</strain>
    </source>
</reference>
<evidence type="ECO:0000256" key="6">
    <source>
        <dbReference type="SAM" id="Coils"/>
    </source>
</evidence>
<evidence type="ECO:0000256" key="2">
    <source>
        <dbReference type="ARBA" id="ARBA00022884"/>
    </source>
</evidence>
<evidence type="ECO:0000313" key="11">
    <source>
        <dbReference type="Proteomes" id="UP000224634"/>
    </source>
</evidence>
<dbReference type="InterPro" id="IPR035979">
    <property type="entry name" value="RBD_domain_sf"/>
</dbReference>
<name>A0A2B7YBT8_POLH7</name>
<dbReference type="SUPFAM" id="SSF101233">
    <property type="entry name" value="PWI domain"/>
    <property type="match status" value="1"/>
</dbReference>
<feature type="zinc finger region" description="C3H1-type" evidence="5">
    <location>
        <begin position="266"/>
        <end position="294"/>
    </location>
</feature>
<dbReference type="GO" id="GO:0006397">
    <property type="term" value="P:mRNA processing"/>
    <property type="evidence" value="ECO:0007669"/>
    <property type="project" value="UniProtKB-KW"/>
</dbReference>
<dbReference type="AlphaFoldDB" id="A0A2B7YBT8"/>
<evidence type="ECO:0000256" key="7">
    <source>
        <dbReference type="SAM" id="MobiDB-lite"/>
    </source>
</evidence>
<evidence type="ECO:0008006" key="12">
    <source>
        <dbReference type="Google" id="ProtNLM"/>
    </source>
</evidence>
<keyword evidence="5" id="KW-0863">Zinc-finger</keyword>
<dbReference type="PROSITE" id="PS50103">
    <property type="entry name" value="ZF_C3H1"/>
    <property type="match status" value="1"/>
</dbReference>
<dbReference type="SMART" id="SM00360">
    <property type="entry name" value="RRM"/>
    <property type="match status" value="1"/>
</dbReference>
<dbReference type="Pfam" id="PF01480">
    <property type="entry name" value="PWI"/>
    <property type="match status" value="1"/>
</dbReference>
<keyword evidence="6" id="KW-0175">Coiled coil</keyword>
<dbReference type="InterPro" id="IPR000571">
    <property type="entry name" value="Znf_CCCH"/>
</dbReference>
<evidence type="ECO:0000256" key="3">
    <source>
        <dbReference type="ARBA" id="ARBA00043866"/>
    </source>
</evidence>
<evidence type="ECO:0000256" key="5">
    <source>
        <dbReference type="PROSITE-ProRule" id="PRU00723"/>
    </source>
</evidence>
<dbReference type="Gene3D" id="3.30.70.330">
    <property type="match status" value="1"/>
</dbReference>
<comment type="function">
    <text evidence="3">May be involved in the turnover of nuclear polyadenylated (pA+) RNA.</text>
</comment>
<evidence type="ECO:0000256" key="4">
    <source>
        <dbReference type="PROSITE-ProRule" id="PRU00176"/>
    </source>
</evidence>
<dbReference type="CDD" id="cd12257">
    <property type="entry name" value="RRM1_RBM26_like"/>
    <property type="match status" value="1"/>
</dbReference>
<sequence>MQFTEKEAVDVKTWVVKKLEDISDADSDVLADYVLALIRSDAPDAEIRRASIENLEDFLKENTTKFVDEIFDKYNPKPQSSAPQSVPQQPSLPPVSQPSPFPQPIASAAVAPVTPFGHGQPFGSAPPTRPGHMATDGPNTSRKRSYGEGPQGGDEQDHHYNRGNRPFKTPRGAGRGRGDRMMSGRGGQGGMSQPNQPTFPHQPTGFSVPPPGFPPFDPNDPMAAMMALQAMGFPQLPGMPPMPQMPTPMPTSISTPGRNTSGSPPAVIPQRCRDYDTQGFCVLGSTCPYQHGPDHIIAPSSKDDEYDPTKSNIVTDRPQNGTNGTPRGGDRGRGRGRGGRGDRGDFQSRGRGRAEFSQAGPNDDQSITTIVVEQIPEDKFDEQIVRDFFSEFGNIVDITLKPYKHLALVKYDNYPAAKRAWSSPKVIFDNRFVKVYWHKPGARGEANGSHPHSQQQQGAAAETPFDKEAFEKQQAEAQKVHEEKIKKRREAEEARAALEKQRDELLKRQQEEKAKLLERLGSGSGGGKASTDAETDASGQPSTDDANGPASGDGGDDNASEQTKALRAQLAALEAEAKSLGLDPNASGNPPFHGRGRGAGGYRGGFVPRGGRGGYDPSFRGGYYRGGRGGGTPRGAGGAGRGGVLRLDNRPKRVAVSGVEFDATRDEALRQFLVGVGEYESIEPNPDRPDSLIVSFKDRYMAEQLMFGTPDIPSIGKVQYSWVANLPSSNASTPMADGGGGASGGLGNGEGEGVGGDTVMGGQDDLLRKDGGGGIGVGGGAAAVHEVDYDVAEVDDWAIE</sequence>
<feature type="region of interest" description="Disordered" evidence="7">
    <location>
        <begin position="73"/>
        <end position="214"/>
    </location>
</feature>
<dbReference type="OrthoDB" id="443401at2759"/>
<proteinExistence type="predicted"/>
<gene>
    <name evidence="10" type="ORF">AJ80_04510</name>
</gene>
<feature type="domain" description="C3H1-type" evidence="9">
    <location>
        <begin position="266"/>
        <end position="294"/>
    </location>
</feature>
<dbReference type="EMBL" id="PDNA01000058">
    <property type="protein sequence ID" value="PGH18332.1"/>
    <property type="molecule type" value="Genomic_DNA"/>
</dbReference>
<keyword evidence="5" id="KW-0862">Zinc</keyword>
<feature type="compositionally biased region" description="Gly residues" evidence="7">
    <location>
        <begin position="597"/>
        <end position="613"/>
    </location>
</feature>
<feature type="compositionally biased region" description="Low complexity" evidence="7">
    <location>
        <begin position="76"/>
        <end position="89"/>
    </location>
</feature>
<dbReference type="FunFam" id="1.20.1390.10:FF:000007">
    <property type="entry name" value="CCCH zinc finger and RRM domain protein"/>
    <property type="match status" value="1"/>
</dbReference>
<keyword evidence="2 4" id="KW-0694">RNA-binding</keyword>
<feature type="compositionally biased region" description="Polar residues" evidence="7">
    <location>
        <begin position="192"/>
        <end position="205"/>
    </location>
</feature>
<feature type="compositionally biased region" description="Polar residues" evidence="7">
    <location>
        <begin position="309"/>
        <end position="325"/>
    </location>
</feature>
<dbReference type="GO" id="GO:0008270">
    <property type="term" value="F:zinc ion binding"/>
    <property type="evidence" value="ECO:0007669"/>
    <property type="project" value="UniProtKB-KW"/>
</dbReference>
<feature type="region of interest" description="Disordered" evidence="7">
    <location>
        <begin position="733"/>
        <end position="767"/>
    </location>
</feature>
<evidence type="ECO:0000256" key="1">
    <source>
        <dbReference type="ARBA" id="ARBA00022664"/>
    </source>
</evidence>
<feature type="region of interest" description="Disordered" evidence="7">
    <location>
        <begin position="516"/>
        <end position="563"/>
    </location>
</feature>
<evidence type="ECO:0000259" key="9">
    <source>
        <dbReference type="PROSITE" id="PS50103"/>
    </source>
</evidence>
<accession>A0A2B7YBT8</accession>
<dbReference type="FunFam" id="3.30.70.330:FF:000647">
    <property type="entry name" value="CCCH zinc finger and RRM domain protein"/>
    <property type="match status" value="1"/>
</dbReference>
<keyword evidence="11" id="KW-1185">Reference proteome</keyword>
<feature type="coiled-coil region" evidence="6">
    <location>
        <begin position="477"/>
        <end position="515"/>
    </location>
</feature>
<feature type="compositionally biased region" description="Gly residues" evidence="7">
    <location>
        <begin position="737"/>
        <end position="759"/>
    </location>
</feature>
<keyword evidence="1" id="KW-0507">mRNA processing</keyword>
<evidence type="ECO:0000313" key="10">
    <source>
        <dbReference type="EMBL" id="PGH18332.1"/>
    </source>
</evidence>
<feature type="region of interest" description="Disordered" evidence="7">
    <location>
        <begin position="581"/>
        <end position="613"/>
    </location>
</feature>
<dbReference type="InterPro" id="IPR036483">
    <property type="entry name" value="PWI_dom_sf"/>
</dbReference>
<feature type="domain" description="RRM" evidence="8">
    <location>
        <begin position="368"/>
        <end position="440"/>
    </location>
</feature>
<dbReference type="InterPro" id="IPR002483">
    <property type="entry name" value="PWI_dom"/>
</dbReference>
<evidence type="ECO:0000259" key="8">
    <source>
        <dbReference type="PROSITE" id="PS50102"/>
    </source>
</evidence>
<dbReference type="Pfam" id="PF00076">
    <property type="entry name" value="RRM_1"/>
    <property type="match status" value="1"/>
</dbReference>
<protein>
    <recommendedName>
        <fullName evidence="12">C3H1-type domain-containing protein</fullName>
    </recommendedName>
</protein>
<keyword evidence="5" id="KW-0479">Metal-binding</keyword>
<dbReference type="PROSITE" id="PS50102">
    <property type="entry name" value="RRM"/>
    <property type="match status" value="1"/>
</dbReference>
<feature type="compositionally biased region" description="Pro residues" evidence="7">
    <location>
        <begin position="90"/>
        <end position="103"/>
    </location>
</feature>
<dbReference type="Gene3D" id="1.20.1390.10">
    <property type="entry name" value="PWI domain"/>
    <property type="match status" value="1"/>
</dbReference>
<feature type="compositionally biased region" description="Basic and acidic residues" evidence="7">
    <location>
        <begin position="328"/>
        <end position="354"/>
    </location>
</feature>